<evidence type="ECO:0000313" key="1">
    <source>
        <dbReference type="EMBL" id="AGN29690.1"/>
    </source>
</evidence>
<organism evidence="1">
    <name type="scientific">Acartia pacifica</name>
    <name type="common">Copepod</name>
    <dbReference type="NCBI Taxonomy" id="335913"/>
    <lineage>
        <taxon>Eukaryota</taxon>
        <taxon>Metazoa</taxon>
        <taxon>Ecdysozoa</taxon>
        <taxon>Arthropoda</taxon>
        <taxon>Crustacea</taxon>
        <taxon>Multicrustacea</taxon>
        <taxon>Hexanauplia</taxon>
        <taxon>Copepoda</taxon>
        <taxon>Calanoida</taxon>
        <taxon>Acartiidae</taxon>
        <taxon>Acartia</taxon>
    </lineage>
</organism>
<dbReference type="AlphaFoldDB" id="R9TFY5"/>
<proteinExistence type="evidence at transcript level"/>
<reference evidence="1" key="1">
    <citation type="journal article" date="2013" name="J. Exp. Mar. Biol. Ecol.">
        <title>An improved method for achieving high-quality RNA for copepod gene transcriptomic studies.</title>
        <authorList>
            <person name="Zhang H."/>
            <person name="Finiguerra M."/>
            <person name="Dam H.G."/>
            <person name="Huang Y."/>
            <person name="Xu D."/>
            <person name="Liu G."/>
            <person name="Lin S."/>
        </authorList>
    </citation>
    <scope>NUCLEOTIDE SEQUENCE</scope>
</reference>
<sequence length="84" mass="9594">MQGSSGNWKRPINRMYSYNYQVGENYYLPMKNYIDSKETKPDIPGPLCFSERIAANALNDIKTTMSYSRKETKLTSIVSSTVSL</sequence>
<accession>R9TFY5</accession>
<name>R9TFY5_ACAPC</name>
<protein>
    <submittedName>
        <fullName evidence="1">Uncharacterized protein</fullName>
    </submittedName>
</protein>
<dbReference type="EMBL" id="KC989917">
    <property type="protein sequence ID" value="AGN29690.1"/>
    <property type="molecule type" value="mRNA"/>
</dbReference>